<keyword evidence="3" id="KW-1185">Reference proteome</keyword>
<dbReference type="GO" id="GO:0016747">
    <property type="term" value="F:acyltransferase activity, transferring groups other than amino-acyl groups"/>
    <property type="evidence" value="ECO:0007669"/>
    <property type="project" value="InterPro"/>
</dbReference>
<evidence type="ECO:0000259" key="1">
    <source>
        <dbReference type="PROSITE" id="PS51186"/>
    </source>
</evidence>
<dbReference type="Proteomes" id="UP000596977">
    <property type="component" value="Unassembled WGS sequence"/>
</dbReference>
<comment type="caution">
    <text evidence="2">The sequence shown here is derived from an EMBL/GenBank/DDBJ whole genome shotgun (WGS) entry which is preliminary data.</text>
</comment>
<dbReference type="Gene3D" id="3.40.630.30">
    <property type="match status" value="1"/>
</dbReference>
<dbReference type="PANTHER" id="PTHR43233">
    <property type="entry name" value="FAMILY N-ACETYLTRANSFERASE, PUTATIVE (AFU_ORTHOLOGUE AFUA_6G03350)-RELATED"/>
    <property type="match status" value="1"/>
</dbReference>
<dbReference type="PROSITE" id="PS51186">
    <property type="entry name" value="GNAT"/>
    <property type="match status" value="1"/>
</dbReference>
<gene>
    <name evidence="2" type="primary">attT</name>
    <name evidence="2" type="ORF">GCM10011499_03900</name>
</gene>
<dbReference type="InterPro" id="IPR000182">
    <property type="entry name" value="GNAT_dom"/>
</dbReference>
<dbReference type="Pfam" id="PF13508">
    <property type="entry name" value="Acetyltransf_7"/>
    <property type="match status" value="1"/>
</dbReference>
<name>A0A916R5S4_9HYPH</name>
<dbReference type="CDD" id="cd04301">
    <property type="entry name" value="NAT_SF"/>
    <property type="match status" value="1"/>
</dbReference>
<evidence type="ECO:0000313" key="2">
    <source>
        <dbReference type="EMBL" id="GGA37766.1"/>
    </source>
</evidence>
<protein>
    <submittedName>
        <fullName evidence="2">AttT protein</fullName>
    </submittedName>
</protein>
<sequence length="138" mass="15008">MDYEIVDRIPDVETFAHLRAVSGLSPRSRAGMEKGLPNSLYAVLVLHEDRPIGMGRIIGDGGTAYQITDIAVDPAHQGKGLGKAIMAELTGWLEREAPKDAYVSLIADGDARHLYQKFGFDPVMPASIGMARVMRNLS</sequence>
<dbReference type="PANTHER" id="PTHR43233:SF1">
    <property type="entry name" value="FAMILY N-ACETYLTRANSFERASE, PUTATIVE (AFU_ORTHOLOGUE AFUA_6G03350)-RELATED"/>
    <property type="match status" value="1"/>
</dbReference>
<dbReference type="AlphaFoldDB" id="A0A916R5S4"/>
<evidence type="ECO:0000313" key="3">
    <source>
        <dbReference type="Proteomes" id="UP000596977"/>
    </source>
</evidence>
<proteinExistence type="predicted"/>
<dbReference type="OrthoDB" id="9797456at2"/>
<dbReference type="InterPro" id="IPR053144">
    <property type="entry name" value="Acetyltransferase_Butenolide"/>
</dbReference>
<dbReference type="InterPro" id="IPR016181">
    <property type="entry name" value="Acyl_CoA_acyltransferase"/>
</dbReference>
<feature type="domain" description="N-acetyltransferase" evidence="1">
    <location>
        <begin position="1"/>
        <end position="138"/>
    </location>
</feature>
<reference evidence="2 3" key="1">
    <citation type="journal article" date="2014" name="Int. J. Syst. Evol. Microbiol.">
        <title>Complete genome sequence of Corynebacterium casei LMG S-19264T (=DSM 44701T), isolated from a smear-ripened cheese.</title>
        <authorList>
            <consortium name="US DOE Joint Genome Institute (JGI-PGF)"/>
            <person name="Walter F."/>
            <person name="Albersmeier A."/>
            <person name="Kalinowski J."/>
            <person name="Ruckert C."/>
        </authorList>
    </citation>
    <scope>NUCLEOTIDE SEQUENCE [LARGE SCALE GENOMIC DNA]</scope>
    <source>
        <strain evidence="2 3">CGMCC 1.15896</strain>
    </source>
</reference>
<accession>A0A916R5S4</accession>
<dbReference type="SUPFAM" id="SSF55729">
    <property type="entry name" value="Acyl-CoA N-acyltransferases (Nat)"/>
    <property type="match status" value="1"/>
</dbReference>
<organism evidence="2 3">
    <name type="scientific">Pelagibacterium lentulum</name>
    <dbReference type="NCBI Taxonomy" id="2029865"/>
    <lineage>
        <taxon>Bacteria</taxon>
        <taxon>Pseudomonadati</taxon>
        <taxon>Pseudomonadota</taxon>
        <taxon>Alphaproteobacteria</taxon>
        <taxon>Hyphomicrobiales</taxon>
        <taxon>Devosiaceae</taxon>
        <taxon>Pelagibacterium</taxon>
    </lineage>
</organism>
<dbReference type="RefSeq" id="WP_127073558.1">
    <property type="nucleotide sequence ID" value="NZ_BMKB01000001.1"/>
</dbReference>
<dbReference type="EMBL" id="BMKB01000001">
    <property type="protein sequence ID" value="GGA37766.1"/>
    <property type="molecule type" value="Genomic_DNA"/>
</dbReference>